<accession>A0A1M5CGD0</accession>
<feature type="signal peptide" evidence="1">
    <location>
        <begin position="1"/>
        <end position="21"/>
    </location>
</feature>
<dbReference type="RefSeq" id="WP_073002389.1">
    <property type="nucleotide sequence ID" value="NZ_FQUM01000006.1"/>
</dbReference>
<name>A0A1M5CGD0_9BACT</name>
<dbReference type="AlphaFoldDB" id="A0A1M5CGD0"/>
<proteinExistence type="predicted"/>
<feature type="chain" id="PRO_5012047634" evidence="1">
    <location>
        <begin position="22"/>
        <end position="186"/>
    </location>
</feature>
<reference evidence="3" key="1">
    <citation type="submission" date="2016-11" db="EMBL/GenBank/DDBJ databases">
        <authorList>
            <person name="Varghese N."/>
            <person name="Submissions S."/>
        </authorList>
    </citation>
    <scope>NUCLEOTIDE SEQUENCE [LARGE SCALE GENOMIC DNA]</scope>
    <source>
        <strain evidence="3">DSM 26910</strain>
    </source>
</reference>
<dbReference type="STRING" id="1484053.SAMN05444274_106111"/>
<sequence length="186" mass="19978">MKLSIFIVMLLFLLWSSPFLAEGQSSEAHHKVNIEIPEVALLGLVSEEAGAIAPDEAGAPVNLENFDQNKGVWINYSSIIRSQTHRRKVVATVQGQVPDGVLLSVEATEARGAGKGALGKPAGRVYLSNEPVEVISDIGSCFTGKGMNNGHLLSYHLEAESSGTEFKSLSQNQTIVQVVYTLTDLN</sequence>
<organism evidence="2 3">
    <name type="scientific">Mariniphaga anaerophila</name>
    <dbReference type="NCBI Taxonomy" id="1484053"/>
    <lineage>
        <taxon>Bacteria</taxon>
        <taxon>Pseudomonadati</taxon>
        <taxon>Bacteroidota</taxon>
        <taxon>Bacteroidia</taxon>
        <taxon>Marinilabiliales</taxon>
        <taxon>Prolixibacteraceae</taxon>
        <taxon>Mariniphaga</taxon>
    </lineage>
</organism>
<keyword evidence="1" id="KW-0732">Signal</keyword>
<dbReference type="EMBL" id="FQUM01000006">
    <property type="protein sequence ID" value="SHF53741.1"/>
    <property type="molecule type" value="Genomic_DNA"/>
</dbReference>
<dbReference type="Proteomes" id="UP000184164">
    <property type="component" value="Unassembled WGS sequence"/>
</dbReference>
<gene>
    <name evidence="2" type="ORF">SAMN05444274_106111</name>
</gene>
<evidence type="ECO:0000313" key="2">
    <source>
        <dbReference type="EMBL" id="SHF53741.1"/>
    </source>
</evidence>
<protein>
    <submittedName>
        <fullName evidence="2">Uncharacterized protein</fullName>
    </submittedName>
</protein>
<evidence type="ECO:0000313" key="3">
    <source>
        <dbReference type="Proteomes" id="UP000184164"/>
    </source>
</evidence>
<dbReference type="OrthoDB" id="1120212at2"/>
<keyword evidence="3" id="KW-1185">Reference proteome</keyword>
<evidence type="ECO:0000256" key="1">
    <source>
        <dbReference type="SAM" id="SignalP"/>
    </source>
</evidence>